<protein>
    <submittedName>
        <fullName evidence="1">Uncharacterized protein</fullName>
    </submittedName>
</protein>
<dbReference type="AlphaFoldDB" id="A0A0R1TWS8"/>
<dbReference type="InterPro" id="IPR032254">
    <property type="entry name" value="DUF4828"/>
</dbReference>
<sequence>MNDNDSNPALALAQIYEGSFDFIDSATNRRHRLTVNANLDIMIDNKQLPGQIVGVTRDALTFIDHFGYHLIVRCTGGIPETIYDEAEDETYAIIYPEAEDEATDD</sequence>
<keyword evidence="2" id="KW-1185">Reference proteome</keyword>
<comment type="caution">
    <text evidence="1">The sequence shown here is derived from an EMBL/GenBank/DDBJ whole genome shotgun (WGS) entry which is preliminary data.</text>
</comment>
<gene>
    <name evidence="1" type="ORF">FC50_GL001080</name>
</gene>
<dbReference type="Proteomes" id="UP000051922">
    <property type="component" value="Unassembled WGS sequence"/>
</dbReference>
<organism evidence="1 2">
    <name type="scientific">Lacticaseibacillus pantheris DSM 15945 = JCM 12539 = NBRC 106106</name>
    <dbReference type="NCBI Taxonomy" id="1423783"/>
    <lineage>
        <taxon>Bacteria</taxon>
        <taxon>Bacillati</taxon>
        <taxon>Bacillota</taxon>
        <taxon>Bacilli</taxon>
        <taxon>Lactobacillales</taxon>
        <taxon>Lactobacillaceae</taxon>
        <taxon>Lacticaseibacillus</taxon>
    </lineage>
</organism>
<evidence type="ECO:0000313" key="2">
    <source>
        <dbReference type="Proteomes" id="UP000051922"/>
    </source>
</evidence>
<evidence type="ECO:0000313" key="1">
    <source>
        <dbReference type="EMBL" id="KRL85695.1"/>
    </source>
</evidence>
<dbReference type="Pfam" id="PF16110">
    <property type="entry name" value="DUF4828"/>
    <property type="match status" value="1"/>
</dbReference>
<accession>A0A0R1TWS8</accession>
<reference evidence="1 2" key="1">
    <citation type="journal article" date="2015" name="Genome Announc.">
        <title>Expanding the biotechnology potential of lactobacilli through comparative genomics of 213 strains and associated genera.</title>
        <authorList>
            <person name="Sun Z."/>
            <person name="Harris H.M."/>
            <person name="McCann A."/>
            <person name="Guo C."/>
            <person name="Argimon S."/>
            <person name="Zhang W."/>
            <person name="Yang X."/>
            <person name="Jeffery I.B."/>
            <person name="Cooney J.C."/>
            <person name="Kagawa T.F."/>
            <person name="Liu W."/>
            <person name="Song Y."/>
            <person name="Salvetti E."/>
            <person name="Wrobel A."/>
            <person name="Rasinkangas P."/>
            <person name="Parkhill J."/>
            <person name="Rea M.C."/>
            <person name="O'Sullivan O."/>
            <person name="Ritari J."/>
            <person name="Douillard F.P."/>
            <person name="Paul Ross R."/>
            <person name="Yang R."/>
            <person name="Briner A.E."/>
            <person name="Felis G.E."/>
            <person name="de Vos W.M."/>
            <person name="Barrangou R."/>
            <person name="Klaenhammer T.R."/>
            <person name="Caufield P.W."/>
            <person name="Cui Y."/>
            <person name="Zhang H."/>
            <person name="O'Toole P.W."/>
        </authorList>
    </citation>
    <scope>NUCLEOTIDE SEQUENCE [LARGE SCALE GENOMIC DNA]</scope>
    <source>
        <strain evidence="1 2">DSM 15945</strain>
    </source>
</reference>
<proteinExistence type="predicted"/>
<dbReference type="EMBL" id="AZFJ01000049">
    <property type="protein sequence ID" value="KRL85695.1"/>
    <property type="molecule type" value="Genomic_DNA"/>
</dbReference>
<dbReference type="PATRIC" id="fig|1423783.4.peg.1120"/>
<name>A0A0R1TWS8_9LACO</name>
<dbReference type="STRING" id="1423783.FC50_GL001080"/>